<dbReference type="InterPro" id="IPR005894">
    <property type="entry name" value="DrrA"/>
</dbReference>
<accession>F8AVK0</accession>
<dbReference type="InterPro" id="IPR017871">
    <property type="entry name" value="ABC_transporter-like_CS"/>
</dbReference>
<dbReference type="NCBIfam" id="TIGR01188">
    <property type="entry name" value="drrA"/>
    <property type="match status" value="1"/>
</dbReference>
<evidence type="ECO:0000256" key="9">
    <source>
        <dbReference type="ARBA" id="ARBA00049985"/>
    </source>
</evidence>
<keyword evidence="2" id="KW-0813">Transport</keyword>
<dbReference type="PROSITE" id="PS50893">
    <property type="entry name" value="ABC_TRANSPORTER_2"/>
    <property type="match status" value="1"/>
</dbReference>
<dbReference type="Pfam" id="PF13732">
    <property type="entry name" value="DrrA1-3_C"/>
    <property type="match status" value="1"/>
</dbReference>
<feature type="compositionally biased region" description="Low complexity" evidence="10">
    <location>
        <begin position="13"/>
        <end position="49"/>
    </location>
</feature>
<dbReference type="HOGENOM" id="CLU_000604_1_2_11"/>
<keyword evidence="13" id="KW-1185">Reference proteome</keyword>
<evidence type="ECO:0000256" key="7">
    <source>
        <dbReference type="ARBA" id="ARBA00023136"/>
    </source>
</evidence>
<dbReference type="EMBL" id="CP002801">
    <property type="protein sequence ID" value="AEH11314.1"/>
    <property type="molecule type" value="Genomic_DNA"/>
</dbReference>
<feature type="region of interest" description="Disordered" evidence="10">
    <location>
        <begin position="389"/>
        <end position="434"/>
    </location>
</feature>
<name>F8AVK0_9ACTN</name>
<dbReference type="PANTHER" id="PTHR42711:SF19">
    <property type="entry name" value="DOXORUBICIN RESISTANCE ATP-BINDING PROTEIN DRRA"/>
    <property type="match status" value="1"/>
</dbReference>
<evidence type="ECO:0000256" key="6">
    <source>
        <dbReference type="ARBA" id="ARBA00022967"/>
    </source>
</evidence>
<comment type="subcellular location">
    <subcellularLocation>
        <location evidence="1">Cell membrane</location>
        <topology evidence="1">Peripheral membrane protein</topology>
        <orientation evidence="1">Cytoplasmic side</orientation>
    </subcellularLocation>
</comment>
<keyword evidence="5" id="KW-0067">ATP-binding</keyword>
<evidence type="ECO:0000256" key="5">
    <source>
        <dbReference type="ARBA" id="ARBA00022840"/>
    </source>
</evidence>
<dbReference type="SUPFAM" id="SSF52540">
    <property type="entry name" value="P-loop containing nucleoside triphosphate hydrolases"/>
    <property type="match status" value="1"/>
</dbReference>
<evidence type="ECO:0000256" key="2">
    <source>
        <dbReference type="ARBA" id="ARBA00022448"/>
    </source>
</evidence>
<evidence type="ECO:0000256" key="3">
    <source>
        <dbReference type="ARBA" id="ARBA00022475"/>
    </source>
</evidence>
<dbReference type="eggNOG" id="COG1131">
    <property type="taxonomic scope" value="Bacteria"/>
</dbReference>
<sequence>MTSHPVPGPAGQPPGTTTHLPRTSGAAEPTTATTTAATAETTTLTTQPGGTRGTATDAAVPRNTVHTTGPGKHFAIQAEELAKTYRGGVRALSGLSFGVAPATVFGLLGPNGAGKSTTVKILTTLSRPDSGTASVAGIDVLAHPEQVRHRIGVVAQRSGIDLEATGRENIALAARLHGLPRAMLIDRVTELLDQFELTAAADRPARTYSGGMLRKLDVAVGLVHRPSVLFLDEPTTGLDPQARAQMWDEIGSLAAGGLTILLTTHYLEEADRLASLVAIIDGGRILVQGSPDALKSELKGDAVHLELAAVPTPTVVDTVTAALDQVPGVTETTVNGREVHARVTHGASSLPAVFAALDRVGVAVIAATIARPSLDDVYLRHVGRRFTADAGSGADTGPVPGIAQDSGAQGDKTQDDRAQGGAAQPNAVPDKGVA</sequence>
<gene>
    <name evidence="12" type="ordered locus">FsymDg_4041</name>
</gene>
<dbReference type="InterPro" id="IPR050763">
    <property type="entry name" value="ABC_transporter_ATP-binding"/>
</dbReference>
<feature type="compositionally biased region" description="Pro residues" evidence="10">
    <location>
        <begin position="1"/>
        <end position="12"/>
    </location>
</feature>
<dbReference type="KEGG" id="fsy:FsymDg_4041"/>
<proteinExistence type="inferred from homology"/>
<evidence type="ECO:0000313" key="13">
    <source>
        <dbReference type="Proteomes" id="UP000001549"/>
    </source>
</evidence>
<dbReference type="GO" id="GO:0005524">
    <property type="term" value="F:ATP binding"/>
    <property type="evidence" value="ECO:0007669"/>
    <property type="project" value="UniProtKB-KW"/>
</dbReference>
<dbReference type="GO" id="GO:1900753">
    <property type="term" value="P:doxorubicin transport"/>
    <property type="evidence" value="ECO:0007669"/>
    <property type="project" value="InterPro"/>
</dbReference>
<keyword evidence="8" id="KW-0046">Antibiotic resistance</keyword>
<dbReference type="SMART" id="SM00382">
    <property type="entry name" value="AAA"/>
    <property type="match status" value="1"/>
</dbReference>
<feature type="domain" description="ABC transporter" evidence="11">
    <location>
        <begin position="76"/>
        <end position="307"/>
    </location>
</feature>
<dbReference type="Gene3D" id="3.40.50.300">
    <property type="entry name" value="P-loop containing nucleotide triphosphate hydrolases"/>
    <property type="match status" value="1"/>
</dbReference>
<dbReference type="GO" id="GO:0016887">
    <property type="term" value="F:ATP hydrolysis activity"/>
    <property type="evidence" value="ECO:0007669"/>
    <property type="project" value="InterPro"/>
</dbReference>
<keyword evidence="3" id="KW-1003">Cell membrane</keyword>
<dbReference type="InterPro" id="IPR003593">
    <property type="entry name" value="AAA+_ATPase"/>
</dbReference>
<keyword evidence="4" id="KW-0547">Nucleotide-binding</keyword>
<evidence type="ECO:0000313" key="12">
    <source>
        <dbReference type="EMBL" id="AEH11314.1"/>
    </source>
</evidence>
<evidence type="ECO:0000259" key="11">
    <source>
        <dbReference type="PROSITE" id="PS50893"/>
    </source>
</evidence>
<dbReference type="Proteomes" id="UP000001549">
    <property type="component" value="Chromosome"/>
</dbReference>
<dbReference type="STRING" id="656024.FsymDg_4041"/>
<keyword evidence="7" id="KW-0472">Membrane</keyword>
<reference evidence="12 13" key="1">
    <citation type="submission" date="2011-05" db="EMBL/GenBank/DDBJ databases">
        <title>Complete sequence of chromosome of Frankia symbiont of Datisca glomerata.</title>
        <authorList>
            <consortium name="US DOE Joint Genome Institute"/>
            <person name="Lucas S."/>
            <person name="Han J."/>
            <person name="Lapidus A."/>
            <person name="Cheng J.-F."/>
            <person name="Goodwin L."/>
            <person name="Pitluck S."/>
            <person name="Peters L."/>
            <person name="Mikhailova N."/>
            <person name="Chertkov O."/>
            <person name="Teshima H."/>
            <person name="Han C."/>
            <person name="Tapia R."/>
            <person name="Land M."/>
            <person name="Hauser L."/>
            <person name="Kyrpides N."/>
            <person name="Ivanova N."/>
            <person name="Pagani I."/>
            <person name="Berry A."/>
            <person name="Pawlowski K."/>
            <person name="Persson T."/>
            <person name="Vanden Heuvel B."/>
            <person name="Benson D."/>
            <person name="Woyke T."/>
        </authorList>
    </citation>
    <scope>NUCLEOTIDE SEQUENCE [LARGE SCALE GENOMIC DNA]</scope>
    <source>
        <strain evidence="13">4085684</strain>
    </source>
</reference>
<dbReference type="PROSITE" id="PS00211">
    <property type="entry name" value="ABC_TRANSPORTER_1"/>
    <property type="match status" value="1"/>
</dbReference>
<dbReference type="InterPro" id="IPR003439">
    <property type="entry name" value="ABC_transporter-like_ATP-bd"/>
</dbReference>
<evidence type="ECO:0000256" key="10">
    <source>
        <dbReference type="SAM" id="MobiDB-lite"/>
    </source>
</evidence>
<dbReference type="InterPro" id="IPR025302">
    <property type="entry name" value="DrrA1/2-like_C"/>
</dbReference>
<comment type="similarity">
    <text evidence="9">Belongs to the ABC transporter superfamily. Drug exporter-1 (DrugE1) (TC 3.A.1.105) family.</text>
</comment>
<dbReference type="InterPro" id="IPR027417">
    <property type="entry name" value="P-loop_NTPase"/>
</dbReference>
<evidence type="ECO:0000256" key="8">
    <source>
        <dbReference type="ARBA" id="ARBA00023251"/>
    </source>
</evidence>
<organism evidence="12 13">
    <name type="scientific">Candidatus Protofrankia datiscae</name>
    <dbReference type="NCBI Taxonomy" id="2716812"/>
    <lineage>
        <taxon>Bacteria</taxon>
        <taxon>Bacillati</taxon>
        <taxon>Actinomycetota</taxon>
        <taxon>Actinomycetes</taxon>
        <taxon>Frankiales</taxon>
        <taxon>Frankiaceae</taxon>
        <taxon>Protofrankia</taxon>
    </lineage>
</organism>
<dbReference type="GO" id="GO:0046677">
    <property type="term" value="P:response to antibiotic"/>
    <property type="evidence" value="ECO:0007669"/>
    <property type="project" value="UniProtKB-KW"/>
</dbReference>
<dbReference type="RefSeq" id="WP_013875189.1">
    <property type="nucleotide sequence ID" value="NC_015656.1"/>
</dbReference>
<dbReference type="AlphaFoldDB" id="F8AVK0"/>
<dbReference type="GO" id="GO:0005886">
    <property type="term" value="C:plasma membrane"/>
    <property type="evidence" value="ECO:0007669"/>
    <property type="project" value="UniProtKB-SubCell"/>
</dbReference>
<dbReference type="PANTHER" id="PTHR42711">
    <property type="entry name" value="ABC TRANSPORTER ATP-BINDING PROTEIN"/>
    <property type="match status" value="1"/>
</dbReference>
<dbReference type="Pfam" id="PF00005">
    <property type="entry name" value="ABC_tran"/>
    <property type="match status" value="1"/>
</dbReference>
<keyword evidence="6" id="KW-1278">Translocase</keyword>
<evidence type="ECO:0000256" key="1">
    <source>
        <dbReference type="ARBA" id="ARBA00004413"/>
    </source>
</evidence>
<feature type="region of interest" description="Disordered" evidence="10">
    <location>
        <begin position="1"/>
        <end position="71"/>
    </location>
</feature>
<dbReference type="GO" id="GO:0043215">
    <property type="term" value="P:daunorubicin transport"/>
    <property type="evidence" value="ECO:0007669"/>
    <property type="project" value="InterPro"/>
</dbReference>
<evidence type="ECO:0000256" key="4">
    <source>
        <dbReference type="ARBA" id="ARBA00022741"/>
    </source>
</evidence>
<protein>
    <submittedName>
        <fullName evidence="12">Daunorubicin resistance ABC transporter ATPase subunit</fullName>
    </submittedName>
</protein>